<feature type="domain" description="Insertion element IS402-like" evidence="2">
    <location>
        <begin position="1"/>
        <end position="36"/>
    </location>
</feature>
<evidence type="ECO:0000313" key="3">
    <source>
        <dbReference type="EMBL" id="GGU89902.1"/>
    </source>
</evidence>
<reference evidence="4" key="1">
    <citation type="journal article" date="2019" name="Int. J. Syst. Evol. Microbiol.">
        <title>The Global Catalogue of Microorganisms (GCM) 10K type strain sequencing project: providing services to taxonomists for standard genome sequencing and annotation.</title>
        <authorList>
            <consortium name="The Broad Institute Genomics Platform"/>
            <consortium name="The Broad Institute Genome Sequencing Center for Infectious Disease"/>
            <person name="Wu L."/>
            <person name="Ma J."/>
        </authorList>
    </citation>
    <scope>NUCLEOTIDE SEQUENCE [LARGE SCALE GENOMIC DNA]</scope>
    <source>
        <strain evidence="4">JCM 3399</strain>
    </source>
</reference>
<evidence type="ECO:0000313" key="4">
    <source>
        <dbReference type="Proteomes" id="UP000654471"/>
    </source>
</evidence>
<dbReference type="EMBL" id="BMRP01000035">
    <property type="protein sequence ID" value="GGU89902.1"/>
    <property type="molecule type" value="Genomic_DNA"/>
</dbReference>
<organism evidence="3 4">
    <name type="scientific">Streptomyces albospinus</name>
    <dbReference type="NCBI Taxonomy" id="285515"/>
    <lineage>
        <taxon>Bacteria</taxon>
        <taxon>Bacillati</taxon>
        <taxon>Actinomycetota</taxon>
        <taxon>Actinomycetes</taxon>
        <taxon>Kitasatosporales</taxon>
        <taxon>Streptomycetaceae</taxon>
        <taxon>Streptomyces</taxon>
    </lineage>
</organism>
<accession>A0ABQ2VIV2</accession>
<protein>
    <recommendedName>
        <fullName evidence="2">Insertion element IS402-like domain-containing protein</fullName>
    </recommendedName>
</protein>
<dbReference type="Pfam" id="PF13340">
    <property type="entry name" value="DUF4096"/>
    <property type="match status" value="1"/>
</dbReference>
<evidence type="ECO:0000259" key="2">
    <source>
        <dbReference type="Pfam" id="PF13340"/>
    </source>
</evidence>
<dbReference type="InterPro" id="IPR025161">
    <property type="entry name" value="IS402-like_dom"/>
</dbReference>
<name>A0ABQ2VIV2_9ACTN</name>
<comment type="caution">
    <text evidence="3">The sequence shown here is derived from an EMBL/GenBank/DDBJ whole genome shotgun (WGS) entry which is preliminary data.</text>
</comment>
<dbReference type="Proteomes" id="UP000654471">
    <property type="component" value="Unassembled WGS sequence"/>
</dbReference>
<evidence type="ECO:0000256" key="1">
    <source>
        <dbReference type="SAM" id="MobiDB-lite"/>
    </source>
</evidence>
<sequence>MRIGVQWCDLPDRCGPWQTVYGRHRLWPADGTGERLLQQIPAAADAAGDDALTGWSATSLRTPPARSRAAAEPVCLTPAPSTDDKIEDPGARAPVGDAFMAA</sequence>
<proteinExistence type="predicted"/>
<gene>
    <name evidence="3" type="ORF">GCM10010211_65560</name>
</gene>
<keyword evidence="4" id="KW-1185">Reference proteome</keyword>
<feature type="region of interest" description="Disordered" evidence="1">
    <location>
        <begin position="54"/>
        <end position="102"/>
    </location>
</feature>